<organism evidence="3 4">
    <name type="scientific">Exidia glandulosa HHB12029</name>
    <dbReference type="NCBI Taxonomy" id="1314781"/>
    <lineage>
        <taxon>Eukaryota</taxon>
        <taxon>Fungi</taxon>
        <taxon>Dikarya</taxon>
        <taxon>Basidiomycota</taxon>
        <taxon>Agaricomycotina</taxon>
        <taxon>Agaricomycetes</taxon>
        <taxon>Auriculariales</taxon>
        <taxon>Exidiaceae</taxon>
        <taxon>Exidia</taxon>
    </lineage>
</organism>
<dbReference type="GO" id="GO:0016787">
    <property type="term" value="F:hydrolase activity"/>
    <property type="evidence" value="ECO:0007669"/>
    <property type="project" value="UniProtKB-KW"/>
</dbReference>
<dbReference type="SUPFAM" id="SSF53474">
    <property type="entry name" value="alpha/beta-Hydrolases"/>
    <property type="match status" value="1"/>
</dbReference>
<reference evidence="3 4" key="1">
    <citation type="journal article" date="2016" name="Mol. Biol. Evol.">
        <title>Comparative Genomics of Early-Diverging Mushroom-Forming Fungi Provides Insights into the Origins of Lignocellulose Decay Capabilities.</title>
        <authorList>
            <person name="Nagy L.G."/>
            <person name="Riley R."/>
            <person name="Tritt A."/>
            <person name="Adam C."/>
            <person name="Daum C."/>
            <person name="Floudas D."/>
            <person name="Sun H."/>
            <person name="Yadav J.S."/>
            <person name="Pangilinan J."/>
            <person name="Larsson K.H."/>
            <person name="Matsuura K."/>
            <person name="Barry K."/>
            <person name="Labutti K."/>
            <person name="Kuo R."/>
            <person name="Ohm R.A."/>
            <person name="Bhattacharya S.S."/>
            <person name="Shirouzu T."/>
            <person name="Yoshinaga Y."/>
            <person name="Martin F.M."/>
            <person name="Grigoriev I.V."/>
            <person name="Hibbett D.S."/>
        </authorList>
    </citation>
    <scope>NUCLEOTIDE SEQUENCE [LARGE SCALE GENOMIC DNA]</scope>
    <source>
        <strain evidence="3 4">HHB12029</strain>
    </source>
</reference>
<dbReference type="STRING" id="1314781.A0A165CK91"/>
<keyword evidence="3" id="KW-0378">Hydrolase</keyword>
<dbReference type="AlphaFoldDB" id="A0A165CK91"/>
<evidence type="ECO:0000259" key="2">
    <source>
        <dbReference type="Pfam" id="PF00135"/>
    </source>
</evidence>
<dbReference type="OrthoDB" id="408631at2759"/>
<dbReference type="InterPro" id="IPR029058">
    <property type="entry name" value="AB_hydrolase_fold"/>
</dbReference>
<feature type="domain" description="Carboxylesterase type B" evidence="2">
    <location>
        <begin position="105"/>
        <end position="220"/>
    </location>
</feature>
<keyword evidence="4" id="KW-1185">Reference proteome</keyword>
<gene>
    <name evidence="3" type="ORF">EXIGLDRAFT_754814</name>
</gene>
<sequence length="318" mass="34741">MKYASMTTAWSTCSGHGNDAHARPGPTRIGPSTETQDARYQTRVRVPPRHVVVALRVHVVPRAGFRVSRPLGGVDLSTRHLYRCGRRGGGPRVNVGRTVYEGRVEDDGAVEFFGGMRYAQPPIGVRRFAAPEAYVEPAEHESERVMDAARLGKRCMQTPSSLRPVSDMSEDCLTVNVFRPAGLDTSKPVPVMIWIYGGGFQSGTASVYNATSIVRRSVALCTPRTPGSHTSLSVVSWCTGKCVRGAKRAVSHRFSVFVMVFSASTTCDRRTVVRDSAAGFPSAEVSVFGPRPLQEPVNQVIPVPRSLHFYSMGQHPRN</sequence>
<dbReference type="InParanoid" id="A0A165CK91"/>
<dbReference type="InterPro" id="IPR002018">
    <property type="entry name" value="CarbesteraseB"/>
</dbReference>
<evidence type="ECO:0000256" key="1">
    <source>
        <dbReference type="SAM" id="MobiDB-lite"/>
    </source>
</evidence>
<name>A0A165CK91_EXIGL</name>
<evidence type="ECO:0000313" key="3">
    <source>
        <dbReference type="EMBL" id="KZV82622.1"/>
    </source>
</evidence>
<dbReference type="InterPro" id="IPR050309">
    <property type="entry name" value="Type-B_Carboxylest/Lipase"/>
</dbReference>
<dbReference type="Proteomes" id="UP000077266">
    <property type="component" value="Unassembled WGS sequence"/>
</dbReference>
<dbReference type="EMBL" id="KV426311">
    <property type="protein sequence ID" value="KZV82622.1"/>
    <property type="molecule type" value="Genomic_DNA"/>
</dbReference>
<dbReference type="PANTHER" id="PTHR11559">
    <property type="entry name" value="CARBOXYLESTERASE"/>
    <property type="match status" value="1"/>
</dbReference>
<dbReference type="Gene3D" id="3.40.50.1820">
    <property type="entry name" value="alpha/beta hydrolase"/>
    <property type="match status" value="1"/>
</dbReference>
<protein>
    <submittedName>
        <fullName evidence="3">Alpha/beta-hydrolase</fullName>
    </submittedName>
</protein>
<dbReference type="InterPro" id="IPR019819">
    <property type="entry name" value="Carboxylesterase_B_CS"/>
</dbReference>
<feature type="region of interest" description="Disordered" evidence="1">
    <location>
        <begin position="14"/>
        <end position="37"/>
    </location>
</feature>
<evidence type="ECO:0000313" key="4">
    <source>
        <dbReference type="Proteomes" id="UP000077266"/>
    </source>
</evidence>
<accession>A0A165CK91</accession>
<dbReference type="PROSITE" id="PS00941">
    <property type="entry name" value="CARBOXYLESTERASE_B_2"/>
    <property type="match status" value="1"/>
</dbReference>
<proteinExistence type="predicted"/>
<dbReference type="Pfam" id="PF00135">
    <property type="entry name" value="COesterase"/>
    <property type="match status" value="1"/>
</dbReference>